<dbReference type="PROSITE" id="PS51898">
    <property type="entry name" value="TYR_RECOMBINASE"/>
    <property type="match status" value="1"/>
</dbReference>
<keyword evidence="1" id="KW-0229">DNA integration</keyword>
<organism evidence="8 9">
    <name type="scientific">Natrinema hispanicum</name>
    <dbReference type="NCBI Taxonomy" id="392421"/>
    <lineage>
        <taxon>Archaea</taxon>
        <taxon>Methanobacteriati</taxon>
        <taxon>Methanobacteriota</taxon>
        <taxon>Stenosarchaea group</taxon>
        <taxon>Halobacteria</taxon>
        <taxon>Halobacteriales</taxon>
        <taxon>Natrialbaceae</taxon>
        <taxon>Natrinema</taxon>
    </lineage>
</organism>
<keyword evidence="3" id="KW-0233">DNA recombination</keyword>
<feature type="domain" description="Tyr recombinase" evidence="6">
    <location>
        <begin position="146"/>
        <end position="337"/>
    </location>
</feature>
<dbReference type="PANTHER" id="PTHR30349:SF41">
    <property type="entry name" value="INTEGRASE_RECOMBINASE PROTEIN MJ0367-RELATED"/>
    <property type="match status" value="1"/>
</dbReference>
<dbReference type="RefSeq" id="WP_149782335.1">
    <property type="nucleotide sequence ID" value="NZ_FMZP01000012.1"/>
</dbReference>
<accession>A0A1G6RTN2</accession>
<evidence type="ECO:0000259" key="7">
    <source>
        <dbReference type="PROSITE" id="PS51900"/>
    </source>
</evidence>
<feature type="domain" description="Core-binding (CB)" evidence="7">
    <location>
        <begin position="27"/>
        <end position="126"/>
    </location>
</feature>
<dbReference type="InterPro" id="IPR044068">
    <property type="entry name" value="CB"/>
</dbReference>
<dbReference type="CDD" id="cd00397">
    <property type="entry name" value="DNA_BRE_C"/>
    <property type="match status" value="1"/>
</dbReference>
<dbReference type="GO" id="GO:0006310">
    <property type="term" value="P:DNA recombination"/>
    <property type="evidence" value="ECO:0007669"/>
    <property type="project" value="UniProtKB-KW"/>
</dbReference>
<reference evidence="8 9" key="1">
    <citation type="submission" date="2016-10" db="EMBL/GenBank/DDBJ databases">
        <authorList>
            <person name="Varghese N."/>
            <person name="Submissions S."/>
        </authorList>
    </citation>
    <scope>NUCLEOTIDE SEQUENCE [LARGE SCALE GENOMIC DNA]</scope>
    <source>
        <strain evidence="8 9">CDM_1</strain>
    </source>
</reference>
<dbReference type="InterPro" id="IPR011010">
    <property type="entry name" value="DNA_brk_join_enz"/>
</dbReference>
<feature type="region of interest" description="Disordered" evidence="5">
    <location>
        <begin position="1"/>
        <end position="21"/>
    </location>
</feature>
<dbReference type="InterPro" id="IPR002104">
    <property type="entry name" value="Integrase_catalytic"/>
</dbReference>
<dbReference type="Proteomes" id="UP000324021">
    <property type="component" value="Unassembled WGS sequence"/>
</dbReference>
<dbReference type="InterPro" id="IPR050090">
    <property type="entry name" value="Tyrosine_recombinase_XerCD"/>
</dbReference>
<dbReference type="EMBL" id="FMZP01000012">
    <property type="protein sequence ID" value="SDD07754.1"/>
    <property type="molecule type" value="Genomic_DNA"/>
</dbReference>
<evidence type="ECO:0000256" key="2">
    <source>
        <dbReference type="ARBA" id="ARBA00023125"/>
    </source>
</evidence>
<proteinExistence type="predicted"/>
<dbReference type="InterPro" id="IPR013762">
    <property type="entry name" value="Integrase-like_cat_sf"/>
</dbReference>
<evidence type="ECO:0000256" key="3">
    <source>
        <dbReference type="ARBA" id="ARBA00023172"/>
    </source>
</evidence>
<evidence type="ECO:0000313" key="9">
    <source>
        <dbReference type="Proteomes" id="UP000324021"/>
    </source>
</evidence>
<evidence type="ECO:0000256" key="4">
    <source>
        <dbReference type="PROSITE-ProRule" id="PRU01248"/>
    </source>
</evidence>
<dbReference type="PROSITE" id="PS51900">
    <property type="entry name" value="CB"/>
    <property type="match status" value="1"/>
</dbReference>
<name>A0A1G6RTN2_9EURY</name>
<evidence type="ECO:0000256" key="5">
    <source>
        <dbReference type="SAM" id="MobiDB-lite"/>
    </source>
</evidence>
<evidence type="ECO:0000256" key="1">
    <source>
        <dbReference type="ARBA" id="ARBA00022908"/>
    </source>
</evidence>
<dbReference type="GO" id="GO:0003677">
    <property type="term" value="F:DNA binding"/>
    <property type="evidence" value="ECO:0007669"/>
    <property type="project" value="UniProtKB-UniRule"/>
</dbReference>
<evidence type="ECO:0000313" key="8">
    <source>
        <dbReference type="EMBL" id="SDD07754.1"/>
    </source>
</evidence>
<dbReference type="GO" id="GO:0015074">
    <property type="term" value="P:DNA integration"/>
    <property type="evidence" value="ECO:0007669"/>
    <property type="project" value="UniProtKB-KW"/>
</dbReference>
<dbReference type="PANTHER" id="PTHR30349">
    <property type="entry name" value="PHAGE INTEGRASE-RELATED"/>
    <property type="match status" value="1"/>
</dbReference>
<dbReference type="AlphaFoldDB" id="A0A1G6RTN2"/>
<evidence type="ECO:0000259" key="6">
    <source>
        <dbReference type="PROSITE" id="PS51898"/>
    </source>
</evidence>
<keyword evidence="2 4" id="KW-0238">DNA-binding</keyword>
<gene>
    <name evidence="8" type="ORF">SAMN05192552_101220</name>
</gene>
<sequence length="443" mass="49734">MAKSKRQRYEQIRDEINRKADSGEISKNDREYLLDFLDAKDPECRIVDDPNDKPKSDGTLSRYAYSLKRIADLADFELTNATPEDINYFCNDMKQGRVDGVKDDGLTSGSVANYQKSLRKFYEYHSDLGVDKDEIILYKDDSGRVDERDIFTKEDIKALRDACDHPRDRCLVDFLLYTGQRLSAILNLRIKDIDLESGEFYLNEEAGDLKGAGGKRPLLYAEKAVRDWIRAHPCSDDPEAHLITQKSKNMGSNGYELGSRLDGSTVYVQLQRIGEKAGVNKPVNAHNFRHTFVTVAVRDYDMDFDTVKRLIGHAPDSQVMESTYTHLTDDDVINKAKEATGMKEEEPKSPLTPDICENCNAPVPLDNAKACSACGIQFTPDSAGIEESIKDTIHEAKGEAETETSNIAVDVIREAVKENPELVTQAVIGDEDIELDSLIKEES</sequence>
<dbReference type="Pfam" id="PF00589">
    <property type="entry name" value="Phage_integrase"/>
    <property type="match status" value="1"/>
</dbReference>
<feature type="compositionally biased region" description="Basic and acidic residues" evidence="5">
    <location>
        <begin position="7"/>
        <end position="21"/>
    </location>
</feature>
<dbReference type="Gene3D" id="1.10.443.10">
    <property type="entry name" value="Intergrase catalytic core"/>
    <property type="match status" value="1"/>
</dbReference>
<dbReference type="SUPFAM" id="SSF56349">
    <property type="entry name" value="DNA breaking-rejoining enzymes"/>
    <property type="match status" value="1"/>
</dbReference>
<protein>
    <submittedName>
        <fullName evidence="8">Site-specific recombinase XerD</fullName>
    </submittedName>
</protein>